<dbReference type="AlphaFoldDB" id="A0AAJ1SYD1"/>
<dbReference type="PROSITE" id="PS51736">
    <property type="entry name" value="RECOMBINASES_3"/>
    <property type="match status" value="1"/>
</dbReference>
<evidence type="ECO:0000313" key="8">
    <source>
        <dbReference type="Proteomes" id="UP001237207"/>
    </source>
</evidence>
<feature type="active site" description="O-(5'-phospho-DNA)-serine intermediate" evidence="4 5">
    <location>
        <position position="10"/>
    </location>
</feature>
<dbReference type="SUPFAM" id="SSF53041">
    <property type="entry name" value="Resolvase-like"/>
    <property type="match status" value="1"/>
</dbReference>
<keyword evidence="2" id="KW-0238">DNA-binding</keyword>
<dbReference type="GO" id="GO:0015074">
    <property type="term" value="P:DNA integration"/>
    <property type="evidence" value="ECO:0007669"/>
    <property type="project" value="UniProtKB-KW"/>
</dbReference>
<dbReference type="Proteomes" id="UP001237207">
    <property type="component" value="Unassembled WGS sequence"/>
</dbReference>
<evidence type="ECO:0000256" key="3">
    <source>
        <dbReference type="ARBA" id="ARBA00023172"/>
    </source>
</evidence>
<keyword evidence="8" id="KW-1185">Reference proteome</keyword>
<comment type="caution">
    <text evidence="7">The sequence shown here is derived from an EMBL/GenBank/DDBJ whole genome shotgun (WGS) entry which is preliminary data.</text>
</comment>
<keyword evidence="1" id="KW-0229">DNA integration</keyword>
<dbReference type="InterPro" id="IPR006119">
    <property type="entry name" value="Resolv_N"/>
</dbReference>
<evidence type="ECO:0000256" key="5">
    <source>
        <dbReference type="PROSITE-ProRule" id="PRU10137"/>
    </source>
</evidence>
<gene>
    <name evidence="7" type="ORF">J2S13_000005</name>
</gene>
<feature type="domain" description="Resolvase/invertase-type recombinase catalytic" evidence="6">
    <location>
        <begin position="2"/>
        <end position="57"/>
    </location>
</feature>
<dbReference type="InterPro" id="IPR036162">
    <property type="entry name" value="Resolvase-like_N_sf"/>
</dbReference>
<proteinExistence type="predicted"/>
<dbReference type="Pfam" id="PF00239">
    <property type="entry name" value="Resolvase"/>
    <property type="match status" value="1"/>
</dbReference>
<dbReference type="EMBL" id="JAUSUC010000001">
    <property type="protein sequence ID" value="MDQ0213611.1"/>
    <property type="molecule type" value="Genomic_DNA"/>
</dbReference>
<evidence type="ECO:0000313" key="7">
    <source>
        <dbReference type="EMBL" id="MDQ0213611.1"/>
    </source>
</evidence>
<evidence type="ECO:0000259" key="6">
    <source>
        <dbReference type="PROSITE" id="PS51736"/>
    </source>
</evidence>
<evidence type="ECO:0000256" key="4">
    <source>
        <dbReference type="PIRSR" id="PIRSR606118-50"/>
    </source>
</evidence>
<dbReference type="GO" id="GO:0000150">
    <property type="term" value="F:DNA strand exchange activity"/>
    <property type="evidence" value="ECO:0007669"/>
    <property type="project" value="InterPro"/>
</dbReference>
<evidence type="ECO:0000256" key="2">
    <source>
        <dbReference type="ARBA" id="ARBA00023125"/>
    </source>
</evidence>
<organism evidence="7 8">
    <name type="scientific">Oikeobacillus pervagus</name>
    <dbReference type="NCBI Taxonomy" id="1325931"/>
    <lineage>
        <taxon>Bacteria</taxon>
        <taxon>Bacillati</taxon>
        <taxon>Bacillota</taxon>
        <taxon>Bacilli</taxon>
        <taxon>Bacillales</taxon>
        <taxon>Bacillaceae</taxon>
        <taxon>Oikeobacillus</taxon>
    </lineage>
</organism>
<evidence type="ECO:0000256" key="1">
    <source>
        <dbReference type="ARBA" id="ARBA00022908"/>
    </source>
</evidence>
<protein>
    <submittedName>
        <fullName evidence="7">DNA invertase Pin-like site-specific DNA recombinase</fullName>
    </submittedName>
</protein>
<keyword evidence="3" id="KW-0233">DNA recombination</keyword>
<reference evidence="7" key="1">
    <citation type="submission" date="2023-07" db="EMBL/GenBank/DDBJ databases">
        <title>Genomic Encyclopedia of Type Strains, Phase IV (KMG-IV): sequencing the most valuable type-strain genomes for metagenomic binning, comparative biology and taxonomic classification.</title>
        <authorList>
            <person name="Goeker M."/>
        </authorList>
    </citation>
    <scope>NUCLEOTIDE SEQUENCE</scope>
    <source>
        <strain evidence="7">DSM 23947</strain>
    </source>
</reference>
<name>A0AAJ1SYD1_9BACI</name>
<dbReference type="Gene3D" id="3.40.50.1390">
    <property type="entry name" value="Resolvase, N-terminal catalytic domain"/>
    <property type="match status" value="1"/>
</dbReference>
<accession>A0AAJ1SYD1</accession>
<dbReference type="GO" id="GO:0003677">
    <property type="term" value="F:DNA binding"/>
    <property type="evidence" value="ECO:0007669"/>
    <property type="project" value="UniProtKB-KW"/>
</dbReference>
<dbReference type="PROSITE" id="PS00397">
    <property type="entry name" value="RECOMBINASES_1"/>
    <property type="match status" value="1"/>
</dbReference>
<dbReference type="InterPro" id="IPR006118">
    <property type="entry name" value="Recombinase_CS"/>
</dbReference>
<sequence length="57" mass="6737">MKVIGYIRVSTQGQARDGYSLAYQEDEIKAYCRLKDTLFYACLRTRVSVGLKWMRKR</sequence>